<dbReference type="InterPro" id="IPR007421">
    <property type="entry name" value="Schlafen_AlbA_2_dom"/>
</dbReference>
<dbReference type="PANTHER" id="PTHR30595">
    <property type="entry name" value="GLPR-RELATED TRANSCRIPTIONAL REPRESSOR"/>
    <property type="match status" value="1"/>
</dbReference>
<dbReference type="InterPro" id="IPR038475">
    <property type="entry name" value="RecG_C_sf"/>
</dbReference>
<keyword evidence="3" id="KW-1185">Reference proteome</keyword>
<evidence type="ECO:0000313" key="3">
    <source>
        <dbReference type="Proteomes" id="UP000321691"/>
    </source>
</evidence>
<dbReference type="Pfam" id="PF13749">
    <property type="entry name" value="HATPase_c_4"/>
    <property type="match status" value="1"/>
</dbReference>
<evidence type="ECO:0000259" key="1">
    <source>
        <dbReference type="Pfam" id="PF04326"/>
    </source>
</evidence>
<evidence type="ECO:0000313" key="2">
    <source>
        <dbReference type="EMBL" id="GEO66633.1"/>
    </source>
</evidence>
<dbReference type="InterPro" id="IPR038461">
    <property type="entry name" value="Schlafen_AlbA_2_dom_sf"/>
</dbReference>
<dbReference type="EMBL" id="BJZI01000011">
    <property type="protein sequence ID" value="GEO66633.1"/>
    <property type="molecule type" value="Genomic_DNA"/>
</dbReference>
<protein>
    <submittedName>
        <fullName evidence="2">ATPase AAA</fullName>
    </submittedName>
</protein>
<reference evidence="2 3" key="1">
    <citation type="submission" date="2019-07" db="EMBL/GenBank/DDBJ databases">
        <title>Whole genome shotgun sequence of Lactobacillus spicheri NBRC 107155.</title>
        <authorList>
            <person name="Hosoyama A."/>
            <person name="Uohara A."/>
            <person name="Ohji S."/>
            <person name="Ichikawa N."/>
        </authorList>
    </citation>
    <scope>NUCLEOTIDE SEQUENCE [LARGE SCALE GENOMIC DNA]</scope>
    <source>
        <strain evidence="2 3">NBRC 107155</strain>
    </source>
</reference>
<sequence>MTAVLGFDDVQPFPVENETIEYKEIFNEKCKKEIAAFLNGSQTAYIYFGVNDKSRQITHLYTDNEKHEVEEQVGRWLSSSTYYPSPVGIVHVRTDQKLFCIEVNPGEAKPYFLDGRVYVRNGSESVKASQERVTKMMALQDLSSFDASISSTQRLQFDEIESIFKREKLNFKANALGFFTPQGQFTNVAFLMSNQNSFSVKVAIFDGVTVDQFKDRREFRGCLPKQIDDVLTYIDLNNPLSARITGQPMREEKRSYPSVAIREAVINAIVHRSYFSEAPVQIEIFDDRLTIMSPGPLPGGMKLKAVLAGQTLPRNPQVVKVLNKLKYIEDYGTGIRRILSSYTDENKAPEFETSEDFVKVQLPNLNYKGRASRPTFPNVISTDSELKIVFEEQGHIVEYLKDHPYITRAIAELLLEVKGSQANKYLKQLVDADILKKIGAGPSTRYVLVHPVANK</sequence>
<organism evidence="2 3">
    <name type="scientific">Levilactobacillus spicheri</name>
    <dbReference type="NCBI Taxonomy" id="216463"/>
    <lineage>
        <taxon>Bacteria</taxon>
        <taxon>Bacillati</taxon>
        <taxon>Bacillota</taxon>
        <taxon>Bacilli</taxon>
        <taxon>Lactobacillales</taxon>
        <taxon>Lactobacillaceae</taxon>
        <taxon>Levilactobacillus</taxon>
    </lineage>
</organism>
<accession>A0ABQ0WNN0</accession>
<dbReference type="Pfam" id="PF04326">
    <property type="entry name" value="SLFN_AlbA_2"/>
    <property type="match status" value="1"/>
</dbReference>
<proteinExistence type="predicted"/>
<dbReference type="PANTHER" id="PTHR30595:SF6">
    <property type="entry name" value="SCHLAFEN ALBA-2 DOMAIN-CONTAINING PROTEIN"/>
    <property type="match status" value="1"/>
</dbReference>
<dbReference type="Gene3D" id="3.30.950.30">
    <property type="entry name" value="Schlafen, AAA domain"/>
    <property type="match status" value="1"/>
</dbReference>
<dbReference type="Gene3D" id="3.30.565.60">
    <property type="match status" value="1"/>
</dbReference>
<name>A0ABQ0WNN0_9LACO</name>
<dbReference type="Proteomes" id="UP000321691">
    <property type="component" value="Unassembled WGS sequence"/>
</dbReference>
<comment type="caution">
    <text evidence="2">The sequence shown here is derived from an EMBL/GenBank/DDBJ whole genome shotgun (WGS) entry which is preliminary data.</text>
</comment>
<dbReference type="Gene3D" id="1.10.10.10">
    <property type="entry name" value="Winged helix-like DNA-binding domain superfamily/Winged helix DNA-binding domain"/>
    <property type="match status" value="1"/>
</dbReference>
<dbReference type="InterPro" id="IPR036388">
    <property type="entry name" value="WH-like_DNA-bd_sf"/>
</dbReference>
<feature type="domain" description="Schlafen AlbA-2" evidence="1">
    <location>
        <begin position="16"/>
        <end position="128"/>
    </location>
</feature>
<gene>
    <name evidence="2" type="ORF">LSP04_10520</name>
</gene>